<organism evidence="1 2">
    <name type="scientific">Arthrobacter terrae</name>
    <dbReference type="NCBI Taxonomy" id="2935737"/>
    <lineage>
        <taxon>Bacteria</taxon>
        <taxon>Bacillati</taxon>
        <taxon>Actinomycetota</taxon>
        <taxon>Actinomycetes</taxon>
        <taxon>Micrococcales</taxon>
        <taxon>Micrococcaceae</taxon>
        <taxon>Arthrobacter</taxon>
    </lineage>
</organism>
<evidence type="ECO:0000313" key="1">
    <source>
        <dbReference type="EMBL" id="MBG0741322.1"/>
    </source>
</evidence>
<evidence type="ECO:0000313" key="2">
    <source>
        <dbReference type="Proteomes" id="UP000655366"/>
    </source>
</evidence>
<dbReference type="RefSeq" id="WP_196398257.1">
    <property type="nucleotide sequence ID" value="NZ_JADNYM010000028.1"/>
</dbReference>
<comment type="caution">
    <text evidence="1">The sequence shown here is derived from an EMBL/GenBank/DDBJ whole genome shotgun (WGS) entry which is preliminary data.</text>
</comment>
<dbReference type="AlphaFoldDB" id="A0A931CMI2"/>
<protein>
    <submittedName>
        <fullName evidence="1">Helix-turn-helix transcriptional regulator</fullName>
    </submittedName>
</protein>
<name>A0A931CMI2_9MICC</name>
<dbReference type="Gene3D" id="1.10.10.10">
    <property type="entry name" value="Winged helix-like DNA-binding domain superfamily/Winged helix DNA-binding domain"/>
    <property type="match status" value="1"/>
</dbReference>
<gene>
    <name evidence="1" type="ORF">IV500_18305</name>
</gene>
<dbReference type="Proteomes" id="UP000655366">
    <property type="component" value="Unassembled WGS sequence"/>
</dbReference>
<accession>A0A931CMI2</accession>
<proteinExistence type="predicted"/>
<sequence>MEPSVLMNLTRGRIVHMLITGGPATAREISTALSLNAVTVTRALGLLSKAGIVGITDTPSADFRPAYAVDPPQVFDELAQVRHFFAPWL</sequence>
<dbReference type="InterPro" id="IPR011991">
    <property type="entry name" value="ArsR-like_HTH"/>
</dbReference>
<keyword evidence="2" id="KW-1185">Reference proteome</keyword>
<reference evidence="1 2" key="1">
    <citation type="submission" date="2020-11" db="EMBL/GenBank/DDBJ databases">
        <title>Arthrobacter antarcticus sp. nov., isolated from Antarctic Soil.</title>
        <authorList>
            <person name="Li J."/>
        </authorList>
    </citation>
    <scope>NUCLEOTIDE SEQUENCE [LARGE SCALE GENOMIC DNA]</scope>
    <source>
        <strain evidence="1 2">Z1-20</strain>
    </source>
</reference>
<dbReference type="SUPFAM" id="SSF46785">
    <property type="entry name" value="Winged helix' DNA-binding domain"/>
    <property type="match status" value="1"/>
</dbReference>
<dbReference type="EMBL" id="JADNYM010000028">
    <property type="protein sequence ID" value="MBG0741322.1"/>
    <property type="molecule type" value="Genomic_DNA"/>
</dbReference>
<dbReference type="CDD" id="cd00090">
    <property type="entry name" value="HTH_ARSR"/>
    <property type="match status" value="1"/>
</dbReference>
<dbReference type="InterPro" id="IPR036388">
    <property type="entry name" value="WH-like_DNA-bd_sf"/>
</dbReference>
<dbReference type="InterPro" id="IPR036390">
    <property type="entry name" value="WH_DNA-bd_sf"/>
</dbReference>